<name>A0A7J5BPA6_9MICO</name>
<evidence type="ECO:0000259" key="4">
    <source>
        <dbReference type="Pfam" id="PF00892"/>
    </source>
</evidence>
<feature type="transmembrane region" description="Helical" evidence="3">
    <location>
        <begin position="56"/>
        <end position="76"/>
    </location>
</feature>
<dbReference type="Pfam" id="PF00892">
    <property type="entry name" value="EamA"/>
    <property type="match status" value="1"/>
</dbReference>
<dbReference type="EMBL" id="WBJZ01000018">
    <property type="protein sequence ID" value="KAB1654577.1"/>
    <property type="molecule type" value="Genomic_DNA"/>
</dbReference>
<feature type="transmembrane region" description="Helical" evidence="3">
    <location>
        <begin position="189"/>
        <end position="211"/>
    </location>
</feature>
<evidence type="ECO:0000313" key="5">
    <source>
        <dbReference type="EMBL" id="KAB1654577.1"/>
    </source>
</evidence>
<proteinExistence type="inferred from homology"/>
<gene>
    <name evidence="5" type="ORF">F8O01_13315</name>
</gene>
<dbReference type="InterPro" id="IPR000620">
    <property type="entry name" value="EamA_dom"/>
</dbReference>
<feature type="transmembrane region" description="Helical" evidence="3">
    <location>
        <begin position="159"/>
        <end position="177"/>
    </location>
</feature>
<feature type="transmembrane region" description="Helical" evidence="3">
    <location>
        <begin position="129"/>
        <end position="147"/>
    </location>
</feature>
<keyword evidence="6" id="KW-1185">Reference proteome</keyword>
<dbReference type="GO" id="GO:0016020">
    <property type="term" value="C:membrane"/>
    <property type="evidence" value="ECO:0007669"/>
    <property type="project" value="InterPro"/>
</dbReference>
<feature type="transmembrane region" description="Helical" evidence="3">
    <location>
        <begin position="28"/>
        <end position="44"/>
    </location>
</feature>
<keyword evidence="3" id="KW-0812">Transmembrane</keyword>
<dbReference type="AlphaFoldDB" id="A0A7J5BPA6"/>
<protein>
    <submittedName>
        <fullName evidence="5">EamA family transporter</fullName>
    </submittedName>
</protein>
<feature type="domain" description="EamA" evidence="4">
    <location>
        <begin position="130"/>
        <end position="257"/>
    </location>
</feature>
<feature type="transmembrane region" description="Helical" evidence="3">
    <location>
        <begin position="245"/>
        <end position="262"/>
    </location>
</feature>
<evidence type="ECO:0000256" key="1">
    <source>
        <dbReference type="ARBA" id="ARBA00007362"/>
    </source>
</evidence>
<evidence type="ECO:0000313" key="6">
    <source>
        <dbReference type="Proteomes" id="UP000467240"/>
    </source>
</evidence>
<comment type="caution">
    <text evidence="5">The sequence shown here is derived from an EMBL/GenBank/DDBJ whole genome shotgun (WGS) entry which is preliminary data.</text>
</comment>
<evidence type="ECO:0000256" key="2">
    <source>
        <dbReference type="SAM" id="MobiDB-lite"/>
    </source>
</evidence>
<feature type="transmembrane region" description="Helical" evidence="3">
    <location>
        <begin position="218"/>
        <end position="239"/>
    </location>
</feature>
<dbReference type="SUPFAM" id="SSF103481">
    <property type="entry name" value="Multidrug resistance efflux transporter EmrE"/>
    <property type="match status" value="1"/>
</dbReference>
<accession>A0A7J5BPA6</accession>
<feature type="compositionally biased region" description="Basic and acidic residues" evidence="2">
    <location>
        <begin position="268"/>
        <end position="285"/>
    </location>
</feature>
<reference evidence="5 6" key="1">
    <citation type="submission" date="2019-09" db="EMBL/GenBank/DDBJ databases">
        <title>Phylogeny of genus Pseudoclavibacter and closely related genus.</title>
        <authorList>
            <person name="Li Y."/>
        </authorList>
    </citation>
    <scope>NUCLEOTIDE SEQUENCE [LARGE SCALE GENOMIC DNA]</scope>
    <source>
        <strain evidence="5 6">DSM 23821</strain>
    </source>
</reference>
<comment type="similarity">
    <text evidence="1">Belongs to the EamA transporter family.</text>
</comment>
<feature type="region of interest" description="Disordered" evidence="2">
    <location>
        <begin position="265"/>
        <end position="297"/>
    </location>
</feature>
<keyword evidence="3" id="KW-1133">Transmembrane helix</keyword>
<dbReference type="Proteomes" id="UP000467240">
    <property type="component" value="Unassembled WGS sequence"/>
</dbReference>
<dbReference type="InterPro" id="IPR037185">
    <property type="entry name" value="EmrE-like"/>
</dbReference>
<dbReference type="OrthoDB" id="9815120at2"/>
<evidence type="ECO:0000256" key="3">
    <source>
        <dbReference type="SAM" id="Phobius"/>
    </source>
</evidence>
<keyword evidence="3" id="KW-0472">Membrane</keyword>
<organism evidence="5 6">
    <name type="scientific">Pseudoclavibacter chungangensis</name>
    <dbReference type="NCBI Taxonomy" id="587635"/>
    <lineage>
        <taxon>Bacteria</taxon>
        <taxon>Bacillati</taxon>
        <taxon>Actinomycetota</taxon>
        <taxon>Actinomycetes</taxon>
        <taxon>Micrococcales</taxon>
        <taxon>Microbacteriaceae</taxon>
        <taxon>Pseudoclavibacter</taxon>
    </lineage>
</organism>
<feature type="region of interest" description="Disordered" evidence="2">
    <location>
        <begin position="309"/>
        <end position="353"/>
    </location>
</feature>
<sequence length="353" mass="35915">MAIAAMVCLQFGLAIAVGLVDQLGAGGVAWIRLVWAAVIITLIARPWRIRYTRRALVVSSVLGVVTGGMTILFMFAVSLLPLGTAVALEFLGPLTVAVVRGRGRAKLWGLVAAAGVLALTEPWRGEIDPLGVCFALAAAVGWALYILLTQHAGDEADGLGALAISMPVAALVATVTVGPSSFGRFDLSLVLAGLGLAVMLPLIPFILELFALRRLTTAAFGTLTCLEPAVALGVGLVALGQVPGPLAAVGVVLVVVAGIGATRSGGRVPDDLPHAPTDDGIEGAHPHTSPIPHPDRLSSAVADATGAIDVIAHHAGDAPPSAPDRRSSTSHSSASRDGSCDADDDGTTRSRST</sequence>